<dbReference type="AlphaFoldDB" id="A0A6G1GFN7"/>
<reference evidence="2 4" key="1">
    <citation type="submission" date="2020-01" db="EMBL/GenBank/DDBJ databases">
        <authorList>
            <consortium name="DOE Joint Genome Institute"/>
            <person name="Haridas S."/>
            <person name="Albert R."/>
            <person name="Binder M."/>
            <person name="Bloem J."/>
            <person name="Labutti K."/>
            <person name="Salamov A."/>
            <person name="Andreopoulos B."/>
            <person name="Baker S.E."/>
            <person name="Barry K."/>
            <person name="Bills G."/>
            <person name="Bluhm B.H."/>
            <person name="Cannon C."/>
            <person name="Castanera R."/>
            <person name="Culley D.E."/>
            <person name="Daum C."/>
            <person name="Ezra D."/>
            <person name="Gonzalez J.B."/>
            <person name="Henrissat B."/>
            <person name="Kuo A."/>
            <person name="Liang C."/>
            <person name="Lipzen A."/>
            <person name="Lutzoni F."/>
            <person name="Magnuson J."/>
            <person name="Mondo S."/>
            <person name="Nolan M."/>
            <person name="Ohm R."/>
            <person name="Pangilinan J."/>
            <person name="Park H.-J."/>
            <person name="Ramirez L."/>
            <person name="Alfaro M."/>
            <person name="Sun H."/>
            <person name="Tritt A."/>
            <person name="Yoshinaga Y."/>
            <person name="Zwiers L.-H."/>
            <person name="Turgeon B.G."/>
            <person name="Goodwin S.B."/>
            <person name="Spatafora J.W."/>
            <person name="Crous P.W."/>
            <person name="Grigoriev I.V."/>
        </authorList>
    </citation>
    <scope>NUCLEOTIDE SEQUENCE</scope>
    <source>
        <strain evidence="2 4">CBS 781.70</strain>
    </source>
</reference>
<reference evidence="4" key="2">
    <citation type="submission" date="2020-04" db="EMBL/GenBank/DDBJ databases">
        <authorList>
            <consortium name="NCBI Genome Project"/>
        </authorList>
    </citation>
    <scope>NUCLEOTIDE SEQUENCE</scope>
    <source>
        <strain evidence="4">CBS 781.70</strain>
    </source>
</reference>
<gene>
    <name evidence="2 4" type="ORF">P152DRAFT_135371</name>
</gene>
<name>A0A6G1GFN7_9PEZI</name>
<dbReference type="Proteomes" id="UP000504638">
    <property type="component" value="Unplaced"/>
</dbReference>
<organism evidence="2">
    <name type="scientific">Eremomyces bilateralis CBS 781.70</name>
    <dbReference type="NCBI Taxonomy" id="1392243"/>
    <lineage>
        <taxon>Eukaryota</taxon>
        <taxon>Fungi</taxon>
        <taxon>Dikarya</taxon>
        <taxon>Ascomycota</taxon>
        <taxon>Pezizomycotina</taxon>
        <taxon>Dothideomycetes</taxon>
        <taxon>Dothideomycetes incertae sedis</taxon>
        <taxon>Eremomycetales</taxon>
        <taxon>Eremomycetaceae</taxon>
        <taxon>Eremomyces</taxon>
    </lineage>
</organism>
<accession>A0A6G1GFN7</accession>
<feature type="region of interest" description="Disordered" evidence="1">
    <location>
        <begin position="122"/>
        <end position="153"/>
    </location>
</feature>
<proteinExistence type="predicted"/>
<keyword evidence="3" id="KW-1185">Reference proteome</keyword>
<evidence type="ECO:0000313" key="2">
    <source>
        <dbReference type="EMBL" id="KAF1816731.1"/>
    </source>
</evidence>
<reference evidence="4" key="3">
    <citation type="submission" date="2025-04" db="UniProtKB">
        <authorList>
            <consortium name="RefSeq"/>
        </authorList>
    </citation>
    <scope>IDENTIFICATION</scope>
    <source>
        <strain evidence="4">CBS 781.70</strain>
    </source>
</reference>
<evidence type="ECO:0000256" key="1">
    <source>
        <dbReference type="SAM" id="MobiDB-lite"/>
    </source>
</evidence>
<evidence type="ECO:0000313" key="4">
    <source>
        <dbReference type="RefSeq" id="XP_033538362.1"/>
    </source>
</evidence>
<evidence type="ECO:0000313" key="3">
    <source>
        <dbReference type="Proteomes" id="UP000504638"/>
    </source>
</evidence>
<dbReference type="RefSeq" id="XP_033538362.1">
    <property type="nucleotide sequence ID" value="XM_033673808.1"/>
</dbReference>
<dbReference type="EMBL" id="ML975150">
    <property type="protein sequence ID" value="KAF1816731.1"/>
    <property type="molecule type" value="Genomic_DNA"/>
</dbReference>
<sequence>MLQSEIRTKILTTWRNSSSNKISKTPRPSILKIFRTRLARAPLRTLSLEHTGGPSTELTTQFSNASWAIRMDHLWGLSSLEALRLPAPFIIPGNSVTTLPSGGGLPPKDEASPSVRLPRLHAASRQAAPGHPQETVAATGENQGGRHRGTVGV</sequence>
<protein>
    <submittedName>
        <fullName evidence="2 4">Uncharacterized protein</fullName>
    </submittedName>
</protein>
<dbReference type="GeneID" id="54414378"/>